<dbReference type="Proteomes" id="UP000803884">
    <property type="component" value="Unassembled WGS sequence"/>
</dbReference>
<dbReference type="PANTHER" id="PTHR11439">
    <property type="entry name" value="GAG-POL-RELATED RETROTRANSPOSON"/>
    <property type="match status" value="1"/>
</dbReference>
<evidence type="ECO:0000259" key="6">
    <source>
        <dbReference type="PROSITE" id="PS50994"/>
    </source>
</evidence>
<sequence length="1279" mass="143175">MYMLMNKDLWEVVDGSEDCPSESSEYDRGSAEQAEAEKGLREWNKKNNRARAAIALSVNDGPKGYIEAEFTAKGMWDKLRRLYEERGYNARFLALKSLISVRYEDTKSIEEYTEHIKQTTMKLANMGSRIDDWIVTSVLLANLGPTFETYVTTAKRQAARTKDPELDEVIAELIDESRVHDDMDSTAMALRRPSGKTKEPFKGKCYRCGKVGHMQRSCRADKPTDTEANRHSRAFCTMAIGQGGRDRWYIDTGCTDHICNSRQAFTAYESTRKRLQTASGFVEAEGVGQVEIETLLPDGKRGTVFLKDVLHVPGMFANLISGYRMSLGNVTFDMRTYLIRQNGRTLGYAPPAGGLFMLRARRTMATVALAAPGPTSLDVWHRRMGHLCYDSVKRLTELSDGLKLTDAKQQTPYCESCSLSKSQKIYRTSDDCRAKGVFELIHSDIVGPVTPTGYDGSRYYVSFVDDYTRLSRVYVLKEKSQLMSKLKDFYGWCLAQRGVRIKRIRSDNGKEYDNGPLKAWMADKGIQWEPSVPYSPEQNGLAERTQRTITDKARAMIADSGLDKSLWTELVMTSNYLRNRSPSKAIGKTPYEAFVGAKPSLGHLRTVGSVTYTLLPKARRRQSAKFDNRASKCRLVGYEGDSIYRVWNPKIRKVERAKDVTFDEGIDRLPTVDPSDSGIHSPPEESAPRERSCQDDGRNAEHVKRQISEQGDRTQAPKAARELDLPEPGKGKTRSGRSVRLPRRYANVLAAHDECEPKTYAEAIEGPEEGLWQSAMDDEMLSHSENQTWDVVDLPPGEKVLSGKWVYKLKRGPQGEIVRHKARWVVRGFEQREGIDHDEVFAAVVKPVSFRPIFALAAIHDLEIEQMDVKTAFLHGKIDETIYVKMPTGYGQDGKVCRLNKGLYGLKQAPRMWYETLQSFLESQGFSRTEADHSVFVTQRGVQGLVVAVYVDDLLIVGKDQHAISDLKEALHQKFSMTDCGPVGHYLGMVVTRDRVAGTITLTQAGYVRKILKEFGLDDAKPAATPMEAGGVSLKKRSDKTAAPVEVARYQSAVGSLMYLMTTTRPDIAFALSVVARFAQSPDDSHWKAVKRIMRYLRGTESLGITLGSCKTGLTGYSDADWGGDPATRRSTSGYIFMMGGGPISWCSKRQATVALSSCEAEYIALTQATKEAVWLRLLLRELGVPAAEPTRVLADNQGAMALAKNPEFHTRTKHIDIQYHFVRQEVGKKRIQLEFVGSESMLADCLTKALPATKFQGFLDKTQKGGLGPDEKDCQDRS</sequence>
<dbReference type="PANTHER" id="PTHR11439:SF483">
    <property type="entry name" value="PEPTIDE SYNTHASE GLIP-LIKE, PUTATIVE (AFU_ORTHOLOGUE AFUA_3G12920)-RELATED"/>
    <property type="match status" value="1"/>
</dbReference>
<dbReference type="SUPFAM" id="SSF53098">
    <property type="entry name" value="Ribonuclease H-like"/>
    <property type="match status" value="1"/>
</dbReference>
<dbReference type="Pfam" id="PF22936">
    <property type="entry name" value="Pol_BBD"/>
    <property type="match status" value="1"/>
</dbReference>
<organism evidence="7 8">
    <name type="scientific">Cladosporium halotolerans</name>
    <dbReference type="NCBI Taxonomy" id="1052096"/>
    <lineage>
        <taxon>Eukaryota</taxon>
        <taxon>Fungi</taxon>
        <taxon>Dikarya</taxon>
        <taxon>Ascomycota</taxon>
        <taxon>Pezizomycotina</taxon>
        <taxon>Dothideomycetes</taxon>
        <taxon>Dothideomycetidae</taxon>
        <taxon>Cladosporiales</taxon>
        <taxon>Cladosporiaceae</taxon>
        <taxon>Cladosporium</taxon>
    </lineage>
</organism>
<dbReference type="PROSITE" id="PS50158">
    <property type="entry name" value="ZF_CCHC"/>
    <property type="match status" value="1"/>
</dbReference>
<keyword evidence="1" id="KW-0378">Hydrolase</keyword>
<evidence type="ECO:0008006" key="9">
    <source>
        <dbReference type="Google" id="ProtNLM"/>
    </source>
</evidence>
<dbReference type="Pfam" id="PF25597">
    <property type="entry name" value="SH3_retrovirus"/>
    <property type="match status" value="1"/>
</dbReference>
<dbReference type="CDD" id="cd09272">
    <property type="entry name" value="RNase_HI_RT_Ty1"/>
    <property type="match status" value="1"/>
</dbReference>
<dbReference type="InterPro" id="IPR057670">
    <property type="entry name" value="SH3_retrovirus"/>
</dbReference>
<dbReference type="InterPro" id="IPR001878">
    <property type="entry name" value="Znf_CCHC"/>
</dbReference>
<keyword evidence="1" id="KW-0064">Aspartyl protease</keyword>
<dbReference type="InterPro" id="IPR013103">
    <property type="entry name" value="RVT_2"/>
</dbReference>
<evidence type="ECO:0000256" key="1">
    <source>
        <dbReference type="ARBA" id="ARBA00022750"/>
    </source>
</evidence>
<feature type="region of interest" description="Disordered" evidence="4">
    <location>
        <begin position="665"/>
        <end position="740"/>
    </location>
</feature>
<evidence type="ECO:0000256" key="2">
    <source>
        <dbReference type="ARBA" id="ARBA00022884"/>
    </source>
</evidence>
<evidence type="ECO:0000256" key="4">
    <source>
        <dbReference type="SAM" id="MobiDB-lite"/>
    </source>
</evidence>
<dbReference type="PROSITE" id="PS50994">
    <property type="entry name" value="INTEGRASE"/>
    <property type="match status" value="1"/>
</dbReference>
<dbReference type="InterPro" id="IPR043502">
    <property type="entry name" value="DNA/RNA_pol_sf"/>
</dbReference>
<name>A0AB34KFW2_9PEZI</name>
<feature type="compositionally biased region" description="Basic residues" evidence="4">
    <location>
        <begin position="731"/>
        <end position="740"/>
    </location>
</feature>
<dbReference type="GO" id="GO:0015074">
    <property type="term" value="P:DNA integration"/>
    <property type="evidence" value="ECO:0007669"/>
    <property type="project" value="InterPro"/>
</dbReference>
<dbReference type="RefSeq" id="XP_069225230.1">
    <property type="nucleotide sequence ID" value="XM_069377992.1"/>
</dbReference>
<dbReference type="SUPFAM" id="SSF57756">
    <property type="entry name" value="Retrovirus zinc finger-like domains"/>
    <property type="match status" value="1"/>
</dbReference>
<dbReference type="GO" id="GO:0004190">
    <property type="term" value="F:aspartic-type endopeptidase activity"/>
    <property type="evidence" value="ECO:0007669"/>
    <property type="project" value="UniProtKB-KW"/>
</dbReference>
<dbReference type="InterPro" id="IPR001584">
    <property type="entry name" value="Integrase_cat-core"/>
</dbReference>
<accession>A0AB34KFW2</accession>
<dbReference type="InterPro" id="IPR036397">
    <property type="entry name" value="RNaseH_sf"/>
</dbReference>
<keyword evidence="1" id="KW-0645">Protease</keyword>
<keyword evidence="3" id="KW-0863">Zinc-finger</keyword>
<dbReference type="EMBL" id="JAAQHG020000065">
    <property type="protein sequence ID" value="KAL1582123.1"/>
    <property type="molecule type" value="Genomic_DNA"/>
</dbReference>
<dbReference type="AlphaFoldDB" id="A0AB34KFW2"/>
<feature type="domain" description="CCHC-type" evidence="5">
    <location>
        <begin position="204"/>
        <end position="219"/>
    </location>
</feature>
<dbReference type="Gene3D" id="3.30.420.10">
    <property type="entry name" value="Ribonuclease H-like superfamily/Ribonuclease H"/>
    <property type="match status" value="1"/>
</dbReference>
<feature type="compositionally biased region" description="Basic and acidic residues" evidence="4">
    <location>
        <begin position="719"/>
        <end position="730"/>
    </location>
</feature>
<dbReference type="InterPro" id="IPR054722">
    <property type="entry name" value="PolX-like_BBD"/>
</dbReference>
<dbReference type="InterPro" id="IPR012337">
    <property type="entry name" value="RNaseH-like_sf"/>
</dbReference>
<dbReference type="GeneID" id="96010830"/>
<dbReference type="GO" id="GO:0008270">
    <property type="term" value="F:zinc ion binding"/>
    <property type="evidence" value="ECO:0007669"/>
    <property type="project" value="UniProtKB-KW"/>
</dbReference>
<evidence type="ECO:0000313" key="7">
    <source>
        <dbReference type="EMBL" id="KAL1582123.1"/>
    </source>
</evidence>
<keyword evidence="3" id="KW-0479">Metal-binding</keyword>
<gene>
    <name evidence="7" type="ORF">WHR41_09389</name>
</gene>
<evidence type="ECO:0000313" key="8">
    <source>
        <dbReference type="Proteomes" id="UP000803884"/>
    </source>
</evidence>
<dbReference type="InterPro" id="IPR036875">
    <property type="entry name" value="Znf_CCHC_sf"/>
</dbReference>
<protein>
    <recommendedName>
        <fullName evidence="9">Polyprotein</fullName>
    </recommendedName>
</protein>
<reference evidence="7 8" key="1">
    <citation type="journal article" date="2020" name="Microbiol. Resour. Announc.">
        <title>Draft Genome Sequence of a Cladosporium Species Isolated from the Mesophotic Ascidian Didemnum maculosum.</title>
        <authorList>
            <person name="Gioti A."/>
            <person name="Siaperas R."/>
            <person name="Nikolaivits E."/>
            <person name="Le Goff G."/>
            <person name="Ouazzani J."/>
            <person name="Kotoulas G."/>
            <person name="Topakas E."/>
        </authorList>
    </citation>
    <scope>NUCLEOTIDE SEQUENCE [LARGE SCALE GENOMIC DNA]</scope>
    <source>
        <strain evidence="7 8">TM138-S3</strain>
    </source>
</reference>
<comment type="caution">
    <text evidence="7">The sequence shown here is derived from an EMBL/GenBank/DDBJ whole genome shotgun (WGS) entry which is preliminary data.</text>
</comment>
<evidence type="ECO:0000256" key="3">
    <source>
        <dbReference type="PROSITE-ProRule" id="PRU00047"/>
    </source>
</evidence>
<dbReference type="Pfam" id="PF13976">
    <property type="entry name" value="gag_pre-integrs"/>
    <property type="match status" value="1"/>
</dbReference>
<dbReference type="GO" id="GO:0005634">
    <property type="term" value="C:nucleus"/>
    <property type="evidence" value="ECO:0007669"/>
    <property type="project" value="UniProtKB-ARBA"/>
</dbReference>
<dbReference type="SUPFAM" id="SSF56672">
    <property type="entry name" value="DNA/RNA polymerases"/>
    <property type="match status" value="1"/>
</dbReference>
<feature type="domain" description="Integrase catalytic" evidence="6">
    <location>
        <begin position="433"/>
        <end position="598"/>
    </location>
</feature>
<dbReference type="Pfam" id="PF14223">
    <property type="entry name" value="Retrotran_gag_2"/>
    <property type="match status" value="1"/>
</dbReference>
<keyword evidence="3" id="KW-0862">Zinc</keyword>
<dbReference type="SMART" id="SM00343">
    <property type="entry name" value="ZnF_C2HC"/>
    <property type="match status" value="1"/>
</dbReference>
<dbReference type="Pfam" id="PF00665">
    <property type="entry name" value="rve"/>
    <property type="match status" value="1"/>
</dbReference>
<evidence type="ECO:0000259" key="5">
    <source>
        <dbReference type="PROSITE" id="PS50158"/>
    </source>
</evidence>
<dbReference type="InterPro" id="IPR025724">
    <property type="entry name" value="GAG-pre-integrase_dom"/>
</dbReference>
<proteinExistence type="predicted"/>
<keyword evidence="2" id="KW-0694">RNA-binding</keyword>
<dbReference type="Pfam" id="PF07727">
    <property type="entry name" value="RVT_2"/>
    <property type="match status" value="1"/>
</dbReference>
<dbReference type="GO" id="GO:0003723">
    <property type="term" value="F:RNA binding"/>
    <property type="evidence" value="ECO:0007669"/>
    <property type="project" value="UniProtKB-KW"/>
</dbReference>
<keyword evidence="8" id="KW-1185">Reference proteome</keyword>
<feature type="compositionally biased region" description="Basic and acidic residues" evidence="4">
    <location>
        <begin position="682"/>
        <end position="712"/>
    </location>
</feature>